<gene>
    <name evidence="3" type="ORF">LMG32879_000824</name>
</gene>
<evidence type="ECO:0000256" key="1">
    <source>
        <dbReference type="SAM" id="MobiDB-lite"/>
    </source>
</evidence>
<keyword evidence="2" id="KW-0732">Signal</keyword>
<protein>
    <recommendedName>
        <fullName evidence="5">Lipoprotein</fullName>
    </recommendedName>
</protein>
<evidence type="ECO:0008006" key="5">
    <source>
        <dbReference type="Google" id="ProtNLM"/>
    </source>
</evidence>
<organism evidence="3 4">
    <name type="scientific">Brytella acorum</name>
    <dbReference type="NCBI Taxonomy" id="2959299"/>
    <lineage>
        <taxon>Bacteria</taxon>
        <taxon>Pseudomonadati</taxon>
        <taxon>Pseudomonadota</taxon>
        <taxon>Alphaproteobacteria</taxon>
        <taxon>Acetobacterales</taxon>
        <taxon>Acetobacteraceae</taxon>
        <taxon>Brytella</taxon>
    </lineage>
</organism>
<keyword evidence="4" id="KW-1185">Reference proteome</keyword>
<proteinExistence type="predicted"/>
<evidence type="ECO:0000313" key="4">
    <source>
        <dbReference type="Proteomes" id="UP001176960"/>
    </source>
</evidence>
<comment type="caution">
    <text evidence="3">The sequence shown here is derived from an EMBL/GenBank/DDBJ whole genome shotgun (WGS) entry which is preliminary data.</text>
</comment>
<feature type="compositionally biased region" description="Low complexity" evidence="1">
    <location>
        <begin position="53"/>
        <end position="65"/>
    </location>
</feature>
<feature type="signal peptide" evidence="2">
    <location>
        <begin position="1"/>
        <end position="23"/>
    </location>
</feature>
<evidence type="ECO:0000313" key="3">
    <source>
        <dbReference type="EMBL" id="CAI9119998.1"/>
    </source>
</evidence>
<feature type="chain" id="PRO_5041358266" description="Lipoprotein" evidence="2">
    <location>
        <begin position="24"/>
        <end position="65"/>
    </location>
</feature>
<name>A0AA35UUN5_9PROT</name>
<dbReference type="Proteomes" id="UP001176960">
    <property type="component" value="Unassembled WGS sequence"/>
</dbReference>
<sequence>MKRTSAPILVITVSLLLSGCATPKQVVHHGYAADGYGVIDNSPHLPPPPHLMQPAQTATPTTPSK</sequence>
<reference evidence="3" key="1">
    <citation type="submission" date="2023-03" db="EMBL/GenBank/DDBJ databases">
        <authorList>
            <person name="Cleenwerck I."/>
        </authorList>
    </citation>
    <scope>NUCLEOTIDE SEQUENCE</scope>
    <source>
        <strain evidence="3">LMG 32879</strain>
    </source>
</reference>
<dbReference type="AlphaFoldDB" id="A0AA35UUN5"/>
<accession>A0AA35UUN5</accession>
<feature type="region of interest" description="Disordered" evidence="1">
    <location>
        <begin position="38"/>
        <end position="65"/>
    </location>
</feature>
<dbReference type="RefSeq" id="WP_289840769.1">
    <property type="nucleotide sequence ID" value="NZ_CATKSH010000003.1"/>
</dbReference>
<dbReference type="EMBL" id="CATKSH010000003">
    <property type="protein sequence ID" value="CAI9119998.1"/>
    <property type="molecule type" value="Genomic_DNA"/>
</dbReference>
<evidence type="ECO:0000256" key="2">
    <source>
        <dbReference type="SAM" id="SignalP"/>
    </source>
</evidence>
<dbReference type="PROSITE" id="PS51257">
    <property type="entry name" value="PROKAR_LIPOPROTEIN"/>
    <property type="match status" value="1"/>
</dbReference>